<dbReference type="GO" id="GO:0003824">
    <property type="term" value="F:catalytic activity"/>
    <property type="evidence" value="ECO:0007669"/>
    <property type="project" value="UniProtKB-ARBA"/>
</dbReference>
<organism evidence="2 3">
    <name type="scientific">Paludibacterium denitrificans</name>
    <dbReference type="NCBI Taxonomy" id="2675226"/>
    <lineage>
        <taxon>Bacteria</taxon>
        <taxon>Pseudomonadati</taxon>
        <taxon>Pseudomonadota</taxon>
        <taxon>Betaproteobacteria</taxon>
        <taxon>Neisseriales</taxon>
        <taxon>Chromobacteriaceae</taxon>
        <taxon>Paludibacterium</taxon>
    </lineage>
</organism>
<dbReference type="InterPro" id="IPR000160">
    <property type="entry name" value="GGDEF_dom"/>
</dbReference>
<sequence>MVDDAAAVFAGARADRGGSLQLRPLQPEPCRARKLFYPANHDRLTGLANRSLFYDRLQHAISRFNRSGKRLAVLFMDMDRFKPVNDTYGHATGDRVLKLIAERIKTELRTEDTVARLGGDEFVAMLEDVESHRQADKVVERLRAAIERPYELDGHTIYLGVSIGIAYYPEDGLLIDELLEVADRKMYGNKSAQA</sequence>
<gene>
    <name evidence="2" type="ORF">GKE73_06700</name>
</gene>
<reference evidence="2 3" key="1">
    <citation type="submission" date="2019-11" db="EMBL/GenBank/DDBJ databases">
        <title>Draft genome sequence of Paludibacterium sp. dN18-1.</title>
        <authorList>
            <person name="Im W.-T."/>
        </authorList>
    </citation>
    <scope>NUCLEOTIDE SEQUENCE [LARGE SCALE GENOMIC DNA]</scope>
    <source>
        <strain evidence="3">dN 18-1</strain>
    </source>
</reference>
<evidence type="ECO:0000313" key="2">
    <source>
        <dbReference type="EMBL" id="MTD33003.1"/>
    </source>
</evidence>
<accession>A0A844G9G4</accession>
<dbReference type="Pfam" id="PF00990">
    <property type="entry name" value="GGDEF"/>
    <property type="match status" value="1"/>
</dbReference>
<dbReference type="CDD" id="cd01949">
    <property type="entry name" value="GGDEF"/>
    <property type="match status" value="1"/>
</dbReference>
<dbReference type="PANTHER" id="PTHR46663">
    <property type="entry name" value="DIGUANYLATE CYCLASE DGCT-RELATED"/>
    <property type="match status" value="1"/>
</dbReference>
<keyword evidence="3" id="KW-1185">Reference proteome</keyword>
<evidence type="ECO:0000259" key="1">
    <source>
        <dbReference type="PROSITE" id="PS50887"/>
    </source>
</evidence>
<name>A0A844G9G4_9NEIS</name>
<dbReference type="Proteomes" id="UP000446658">
    <property type="component" value="Unassembled WGS sequence"/>
</dbReference>
<feature type="domain" description="GGDEF" evidence="1">
    <location>
        <begin position="69"/>
        <end position="194"/>
    </location>
</feature>
<dbReference type="AlphaFoldDB" id="A0A844G9G4"/>
<protein>
    <submittedName>
        <fullName evidence="2">Diguanylate cyclase</fullName>
    </submittedName>
</protein>
<proteinExistence type="predicted"/>
<dbReference type="NCBIfam" id="TIGR00254">
    <property type="entry name" value="GGDEF"/>
    <property type="match status" value="1"/>
</dbReference>
<dbReference type="FunFam" id="3.30.70.270:FF:000001">
    <property type="entry name" value="Diguanylate cyclase domain protein"/>
    <property type="match status" value="1"/>
</dbReference>
<dbReference type="Gene3D" id="3.30.70.270">
    <property type="match status" value="1"/>
</dbReference>
<dbReference type="SUPFAM" id="SSF55073">
    <property type="entry name" value="Nucleotide cyclase"/>
    <property type="match status" value="1"/>
</dbReference>
<dbReference type="PROSITE" id="PS50887">
    <property type="entry name" value="GGDEF"/>
    <property type="match status" value="1"/>
</dbReference>
<comment type="caution">
    <text evidence="2">The sequence shown here is derived from an EMBL/GenBank/DDBJ whole genome shotgun (WGS) entry which is preliminary data.</text>
</comment>
<evidence type="ECO:0000313" key="3">
    <source>
        <dbReference type="Proteomes" id="UP000446658"/>
    </source>
</evidence>
<dbReference type="InterPro" id="IPR043128">
    <property type="entry name" value="Rev_trsase/Diguanyl_cyclase"/>
</dbReference>
<dbReference type="PANTHER" id="PTHR46663:SF2">
    <property type="entry name" value="GGDEF DOMAIN-CONTAINING PROTEIN"/>
    <property type="match status" value="1"/>
</dbReference>
<dbReference type="InterPro" id="IPR052163">
    <property type="entry name" value="DGC-Regulatory_Protein"/>
</dbReference>
<dbReference type="InterPro" id="IPR029787">
    <property type="entry name" value="Nucleotide_cyclase"/>
</dbReference>
<dbReference type="SMART" id="SM00267">
    <property type="entry name" value="GGDEF"/>
    <property type="match status" value="1"/>
</dbReference>
<dbReference type="EMBL" id="WLYX01000001">
    <property type="protein sequence ID" value="MTD33003.1"/>
    <property type="molecule type" value="Genomic_DNA"/>
</dbReference>